<dbReference type="Gene3D" id="3.40.50.300">
    <property type="entry name" value="P-loop containing nucleotide triphosphate hydrolases"/>
    <property type="match status" value="1"/>
</dbReference>
<dbReference type="OrthoDB" id="5061070at2759"/>
<dbReference type="GO" id="GO:0005525">
    <property type="term" value="F:GTP binding"/>
    <property type="evidence" value="ECO:0007669"/>
    <property type="project" value="InterPro"/>
</dbReference>
<feature type="domain" description="Dynamin-type G" evidence="4">
    <location>
        <begin position="86"/>
        <end position="393"/>
    </location>
</feature>
<dbReference type="InterPro" id="IPR022812">
    <property type="entry name" value="Dynamin"/>
</dbReference>
<name>A0A5N5QTG2_9AGAM</name>
<dbReference type="Pfam" id="PF02212">
    <property type="entry name" value="GED"/>
    <property type="match status" value="1"/>
</dbReference>
<evidence type="ECO:0000313" key="6">
    <source>
        <dbReference type="Proteomes" id="UP000383932"/>
    </source>
</evidence>
<accession>A0A5N5QTG2</accession>
<organism evidence="5 6">
    <name type="scientific">Ceratobasidium theobromae</name>
    <dbReference type="NCBI Taxonomy" id="1582974"/>
    <lineage>
        <taxon>Eukaryota</taxon>
        <taxon>Fungi</taxon>
        <taxon>Dikarya</taxon>
        <taxon>Basidiomycota</taxon>
        <taxon>Agaricomycotina</taxon>
        <taxon>Agaricomycetes</taxon>
        <taxon>Cantharellales</taxon>
        <taxon>Ceratobasidiaceae</taxon>
        <taxon>Ceratobasidium</taxon>
    </lineage>
</organism>
<dbReference type="Proteomes" id="UP000383932">
    <property type="component" value="Unassembled WGS sequence"/>
</dbReference>
<dbReference type="PROSITE" id="PS51718">
    <property type="entry name" value="G_DYNAMIN_2"/>
    <property type="match status" value="1"/>
</dbReference>
<dbReference type="SMART" id="SM00053">
    <property type="entry name" value="DYNc"/>
    <property type="match status" value="1"/>
</dbReference>
<keyword evidence="2" id="KW-0342">GTP-binding</keyword>
<reference evidence="5 6" key="1">
    <citation type="journal article" date="2019" name="Fungal Biol. Biotechnol.">
        <title>Draft genome sequence of fastidious pathogen Ceratobasidium theobromae, which causes vascular-streak dieback in Theobroma cacao.</title>
        <authorList>
            <person name="Ali S.S."/>
            <person name="Asman A."/>
            <person name="Shao J."/>
            <person name="Firmansyah A.P."/>
            <person name="Susilo A.W."/>
            <person name="Rosmana A."/>
            <person name="McMahon P."/>
            <person name="Junaid M."/>
            <person name="Guest D."/>
            <person name="Kheng T.Y."/>
            <person name="Meinhardt L.W."/>
            <person name="Bailey B.A."/>
        </authorList>
    </citation>
    <scope>NUCLEOTIDE SEQUENCE [LARGE SCALE GENOMIC DNA]</scope>
    <source>
        <strain evidence="5 6">CT2</strain>
    </source>
</reference>
<evidence type="ECO:0000256" key="2">
    <source>
        <dbReference type="ARBA" id="ARBA00023134"/>
    </source>
</evidence>
<dbReference type="EMBL" id="SSOP01000013">
    <property type="protein sequence ID" value="KAB5595055.1"/>
    <property type="molecule type" value="Genomic_DNA"/>
</dbReference>
<sequence length="789" mass="88805">MSSFKPGLSLSNLIKPNYFQPQSQPITEMSDTSSSFTTNEVSLSIPDLAPTGATEPIGIAASAFGERQRKLLDLVNRLHDTGIQSDIDLPQICVVGSQSAGKSSLIESISGIKLPRATGTCTRCPTECRLRFSKEPWTCTVHLRFLKDESGNDISPVRSIQFGGIITNKEDVEDRLRRAQLAILNSAVDSLSYLRDPVPKSSSRAVAFSENFVSVEISGPDVTDLSFCDLPGIIANVREGSDEGDIDLVKRLVTSYIKKESCIILLTLTRLPADFENQGARNLAKQHDPEGKRTIGVLTKPDRIETGEEQKWLAFIRGEAEKLAKGWFCVKQPSPAELEEHLSWKDARQREEDFFSTQPWANQSIIVRQQFGTAHLTARLSEILSDLIQTRMPSLINEIQRLMQSTLDDLRALPAEVSDDPAAAVLSLVMDFHRDVNIHVEGVPDSDGLIQQIRAANDRFRRAIRASAPNFRPYKRDKDKDRKHTMPDMTFLAEEDDALPTEPQPLPDLYEDDVSQMSKQSITRELPKNVPFIVKRQLIQRFIELWDAPATILLEDVETILRKYMQKVVDKWFSQYTYGGLHSAVGALVADRIRECREAADAQVRFLLDIENNQTFTMNTHYFASYKDKFTTYYKAARKERKGESAFVRELGKGLDAGTAFSEHLADAIASLAQLGLSIKPEEIGKLIQPDMDEDVIDIMAEVRAYYQVAYKRFVDIVPMSTDEKFIRGFCHGLEKCLFEGLGVSREKAKENCAAFLAHSHQITLERNMLKTRRDRLTLARRQIAAIWG</sequence>
<evidence type="ECO:0000259" key="4">
    <source>
        <dbReference type="PROSITE" id="PS51718"/>
    </source>
</evidence>
<proteinExistence type="predicted"/>
<dbReference type="InterPro" id="IPR000375">
    <property type="entry name" value="Dynamin_stalk"/>
</dbReference>
<evidence type="ECO:0000256" key="1">
    <source>
        <dbReference type="ARBA" id="ARBA00022741"/>
    </source>
</evidence>
<dbReference type="SUPFAM" id="SSF52540">
    <property type="entry name" value="P-loop containing nucleoside triphosphate hydrolases"/>
    <property type="match status" value="1"/>
</dbReference>
<dbReference type="Gene3D" id="1.20.120.1240">
    <property type="entry name" value="Dynamin, middle domain"/>
    <property type="match status" value="1"/>
</dbReference>
<dbReference type="GO" id="GO:0005874">
    <property type="term" value="C:microtubule"/>
    <property type="evidence" value="ECO:0007669"/>
    <property type="project" value="TreeGrafter"/>
</dbReference>
<dbReference type="InterPro" id="IPR027417">
    <property type="entry name" value="P-loop_NTPase"/>
</dbReference>
<dbReference type="GO" id="GO:0005737">
    <property type="term" value="C:cytoplasm"/>
    <property type="evidence" value="ECO:0007669"/>
    <property type="project" value="TreeGrafter"/>
</dbReference>
<keyword evidence="1" id="KW-0547">Nucleotide-binding</keyword>
<dbReference type="PROSITE" id="PS51388">
    <property type="entry name" value="GED"/>
    <property type="match status" value="1"/>
</dbReference>
<dbReference type="AlphaFoldDB" id="A0A5N5QTG2"/>
<dbReference type="Pfam" id="PF00350">
    <property type="entry name" value="Dynamin_N"/>
    <property type="match status" value="1"/>
</dbReference>
<evidence type="ECO:0000313" key="5">
    <source>
        <dbReference type="EMBL" id="KAB5595055.1"/>
    </source>
</evidence>
<evidence type="ECO:0000259" key="3">
    <source>
        <dbReference type="PROSITE" id="PS51388"/>
    </source>
</evidence>
<dbReference type="GO" id="GO:0003924">
    <property type="term" value="F:GTPase activity"/>
    <property type="evidence" value="ECO:0007669"/>
    <property type="project" value="InterPro"/>
</dbReference>
<comment type="caution">
    <text evidence="5">The sequence shown here is derived from an EMBL/GenBank/DDBJ whole genome shotgun (WGS) entry which is preliminary data.</text>
</comment>
<keyword evidence="6" id="KW-1185">Reference proteome</keyword>
<dbReference type="InterPro" id="IPR045063">
    <property type="entry name" value="Dynamin_N"/>
</dbReference>
<feature type="domain" description="GED" evidence="3">
    <location>
        <begin position="696"/>
        <end position="789"/>
    </location>
</feature>
<dbReference type="InterPro" id="IPR020850">
    <property type="entry name" value="GED_dom"/>
</dbReference>
<dbReference type="InterPro" id="IPR030381">
    <property type="entry name" value="G_DYNAMIN_dom"/>
</dbReference>
<dbReference type="CDD" id="cd08771">
    <property type="entry name" value="DLP_1"/>
    <property type="match status" value="1"/>
</dbReference>
<gene>
    <name evidence="5" type="ORF">CTheo_1516</name>
</gene>
<dbReference type="InterPro" id="IPR001401">
    <property type="entry name" value="Dynamin_GTPase"/>
</dbReference>
<dbReference type="PRINTS" id="PR00195">
    <property type="entry name" value="DYNAMIN"/>
</dbReference>
<dbReference type="InterPro" id="IPR003130">
    <property type="entry name" value="GED"/>
</dbReference>
<protein>
    <submittedName>
        <fullName evidence="5">Dynamin central region protein</fullName>
    </submittedName>
</protein>
<dbReference type="PANTHER" id="PTHR11566">
    <property type="entry name" value="DYNAMIN"/>
    <property type="match status" value="1"/>
</dbReference>
<dbReference type="Pfam" id="PF01031">
    <property type="entry name" value="Dynamin_M"/>
    <property type="match status" value="2"/>
</dbReference>
<dbReference type="GO" id="GO:0008017">
    <property type="term" value="F:microtubule binding"/>
    <property type="evidence" value="ECO:0007669"/>
    <property type="project" value="TreeGrafter"/>
</dbReference>
<dbReference type="GO" id="GO:0016020">
    <property type="term" value="C:membrane"/>
    <property type="evidence" value="ECO:0007669"/>
    <property type="project" value="TreeGrafter"/>
</dbReference>